<dbReference type="RefSeq" id="WP_111214621.1">
    <property type="nucleotide sequence ID" value="NZ_POTY01000090.1"/>
</dbReference>
<organism evidence="5 6">
    <name type="scientific">Micromonospora craterilacus</name>
    <dbReference type="NCBI Taxonomy" id="1655439"/>
    <lineage>
        <taxon>Bacteria</taxon>
        <taxon>Bacillati</taxon>
        <taxon>Actinomycetota</taxon>
        <taxon>Actinomycetes</taxon>
        <taxon>Micromonosporales</taxon>
        <taxon>Micromonosporaceae</taxon>
        <taxon>Micromonospora</taxon>
    </lineage>
</organism>
<dbReference type="SUPFAM" id="SSF48008">
    <property type="entry name" value="GntR ligand-binding domain-like"/>
    <property type="match status" value="1"/>
</dbReference>
<dbReference type="SUPFAM" id="SSF46785">
    <property type="entry name" value="Winged helix' DNA-binding domain"/>
    <property type="match status" value="1"/>
</dbReference>
<reference evidence="5 6" key="1">
    <citation type="submission" date="2018-01" db="EMBL/GenBank/DDBJ databases">
        <title>Draft genome sequence of Jishengella sp. NA12.</title>
        <authorList>
            <person name="Sahin N."/>
            <person name="Ay H."/>
            <person name="Saygin H."/>
        </authorList>
    </citation>
    <scope>NUCLEOTIDE SEQUENCE [LARGE SCALE GENOMIC DNA]</scope>
    <source>
        <strain evidence="5 6">NA12</strain>
    </source>
</reference>
<evidence type="ECO:0000313" key="6">
    <source>
        <dbReference type="Proteomes" id="UP000248924"/>
    </source>
</evidence>
<feature type="domain" description="HTH gntR-type" evidence="4">
    <location>
        <begin position="14"/>
        <end position="81"/>
    </location>
</feature>
<gene>
    <name evidence="5" type="ORF">C1I95_15925</name>
</gene>
<dbReference type="EMBL" id="POTY01000090">
    <property type="protein sequence ID" value="PZG17282.1"/>
    <property type="molecule type" value="Genomic_DNA"/>
</dbReference>
<dbReference type="InterPro" id="IPR036390">
    <property type="entry name" value="WH_DNA-bd_sf"/>
</dbReference>
<dbReference type="Gene3D" id="1.20.120.530">
    <property type="entry name" value="GntR ligand-binding domain-like"/>
    <property type="match status" value="1"/>
</dbReference>
<sequence length="226" mass="24891">MTESLELPALGARMSVRGQVAHALRAALVAGQMRPGEVYSAPTLAAQFGVSATPVREAMLDLVKEGLVETVRNKGFRVTELSEQELDNLTEIRQLIEVPTTVRVIDVATAADLARLRPIAQRIVDAAEDKDLIAYIEHDRQFHLELLSLMGNSHLVSLVGELRAKSRLFGLTRLAETGKLVPSAQEHIEMLDLIEAGDRRGLEGLMRAHIGHVRGRWAGRAERPEE</sequence>
<dbReference type="InterPro" id="IPR036388">
    <property type="entry name" value="WH-like_DNA-bd_sf"/>
</dbReference>
<dbReference type="GO" id="GO:0003677">
    <property type="term" value="F:DNA binding"/>
    <property type="evidence" value="ECO:0007669"/>
    <property type="project" value="UniProtKB-KW"/>
</dbReference>
<comment type="caution">
    <text evidence="5">The sequence shown here is derived from an EMBL/GenBank/DDBJ whole genome shotgun (WGS) entry which is preliminary data.</text>
</comment>
<name>A0A2W2E004_9ACTN</name>
<evidence type="ECO:0000256" key="2">
    <source>
        <dbReference type="ARBA" id="ARBA00023125"/>
    </source>
</evidence>
<dbReference type="CDD" id="cd07377">
    <property type="entry name" value="WHTH_GntR"/>
    <property type="match status" value="1"/>
</dbReference>
<keyword evidence="2" id="KW-0238">DNA-binding</keyword>
<dbReference type="OrthoDB" id="3864082at2"/>
<dbReference type="AlphaFoldDB" id="A0A2W2E004"/>
<keyword evidence="1" id="KW-0805">Transcription regulation</keyword>
<keyword evidence="3" id="KW-0804">Transcription</keyword>
<dbReference type="Gene3D" id="1.10.10.10">
    <property type="entry name" value="Winged helix-like DNA-binding domain superfamily/Winged helix DNA-binding domain"/>
    <property type="match status" value="1"/>
</dbReference>
<evidence type="ECO:0000259" key="4">
    <source>
        <dbReference type="PROSITE" id="PS50949"/>
    </source>
</evidence>
<keyword evidence="6" id="KW-1185">Reference proteome</keyword>
<dbReference type="Proteomes" id="UP000248924">
    <property type="component" value="Unassembled WGS sequence"/>
</dbReference>
<evidence type="ECO:0000313" key="5">
    <source>
        <dbReference type="EMBL" id="PZG17282.1"/>
    </source>
</evidence>
<evidence type="ECO:0000256" key="1">
    <source>
        <dbReference type="ARBA" id="ARBA00023015"/>
    </source>
</evidence>
<dbReference type="InterPro" id="IPR000524">
    <property type="entry name" value="Tscrpt_reg_HTH_GntR"/>
</dbReference>
<dbReference type="Pfam" id="PF00392">
    <property type="entry name" value="GntR"/>
    <property type="match status" value="1"/>
</dbReference>
<dbReference type="GO" id="GO:0003700">
    <property type="term" value="F:DNA-binding transcription factor activity"/>
    <property type="evidence" value="ECO:0007669"/>
    <property type="project" value="InterPro"/>
</dbReference>
<dbReference type="SMART" id="SM00895">
    <property type="entry name" value="FCD"/>
    <property type="match status" value="1"/>
</dbReference>
<dbReference type="PROSITE" id="PS50949">
    <property type="entry name" value="HTH_GNTR"/>
    <property type="match status" value="1"/>
</dbReference>
<dbReference type="PANTHER" id="PTHR43537:SF45">
    <property type="entry name" value="GNTR FAMILY REGULATORY PROTEIN"/>
    <property type="match status" value="1"/>
</dbReference>
<dbReference type="InterPro" id="IPR008920">
    <property type="entry name" value="TF_FadR/GntR_C"/>
</dbReference>
<protein>
    <submittedName>
        <fullName evidence="5">GntR family transcriptional regulator</fullName>
    </submittedName>
</protein>
<dbReference type="InterPro" id="IPR011711">
    <property type="entry name" value="GntR_C"/>
</dbReference>
<dbReference type="Pfam" id="PF07729">
    <property type="entry name" value="FCD"/>
    <property type="match status" value="1"/>
</dbReference>
<accession>A0A2W2E004</accession>
<dbReference type="SMART" id="SM00345">
    <property type="entry name" value="HTH_GNTR"/>
    <property type="match status" value="1"/>
</dbReference>
<dbReference type="PANTHER" id="PTHR43537">
    <property type="entry name" value="TRANSCRIPTIONAL REGULATOR, GNTR FAMILY"/>
    <property type="match status" value="1"/>
</dbReference>
<evidence type="ECO:0000256" key="3">
    <source>
        <dbReference type="ARBA" id="ARBA00023163"/>
    </source>
</evidence>
<proteinExistence type="predicted"/>